<evidence type="ECO:0000256" key="3">
    <source>
        <dbReference type="ARBA" id="ARBA00022737"/>
    </source>
</evidence>
<dbReference type="Pfam" id="PF13424">
    <property type="entry name" value="TPR_12"/>
    <property type="match status" value="1"/>
</dbReference>
<reference evidence="5" key="1">
    <citation type="submission" date="2017-08" db="EMBL/GenBank/DDBJ databases">
        <authorList>
            <person name="Polle J.E."/>
            <person name="Barry K."/>
            <person name="Cushman J."/>
            <person name="Schmutz J."/>
            <person name="Tran D."/>
            <person name="Hathwaick L.T."/>
            <person name="Yim W.C."/>
            <person name="Jenkins J."/>
            <person name="Mckie-Krisberg Z.M."/>
            <person name="Prochnik S."/>
            <person name="Lindquist E."/>
            <person name="Dockter R.B."/>
            <person name="Adam C."/>
            <person name="Molina H."/>
            <person name="Bunkerborg J."/>
            <person name="Jin E."/>
            <person name="Buchheim M."/>
            <person name="Magnuson J."/>
        </authorList>
    </citation>
    <scope>NUCLEOTIDE SEQUENCE</scope>
    <source>
        <strain evidence="5">CCAP 19/18</strain>
    </source>
</reference>
<dbReference type="PANTHER" id="PTHR45783">
    <property type="entry name" value="KINESIN LIGHT CHAIN"/>
    <property type="match status" value="1"/>
</dbReference>
<dbReference type="PANTHER" id="PTHR45783:SF3">
    <property type="entry name" value="KINESIN LIGHT CHAIN"/>
    <property type="match status" value="1"/>
</dbReference>
<keyword evidence="4" id="KW-0802">TPR repeat</keyword>
<dbReference type="InterPro" id="IPR011990">
    <property type="entry name" value="TPR-like_helical_dom_sf"/>
</dbReference>
<name>A0ABQ7GG22_DUNSA</name>
<comment type="caution">
    <text evidence="5">The sequence shown here is derived from an EMBL/GenBank/DDBJ whole genome shotgun (WGS) entry which is preliminary data.</text>
</comment>
<dbReference type="Pfam" id="PF13374">
    <property type="entry name" value="TPR_10"/>
    <property type="match status" value="1"/>
</dbReference>
<sequence>MQQQLSLLPGSRLRCGEWRPHQYVSYQEKAGAGVILEVGAVEKVLRAWLGYLGCCSTLHLAKQTNFCRFEDALQLYRTTLQLRQKVLGDEHAHTSSSVKRLACCLELKGEHNQAEPLFVQALEARKRMLGPHHPHSLVSTNNLADCLSKQSNHKGALPFYKAVLEGRENVLGSDHPRTVQSKGDMASCMERLGLSVLKI</sequence>
<keyword evidence="3" id="KW-0677">Repeat</keyword>
<evidence type="ECO:0000256" key="2">
    <source>
        <dbReference type="ARBA" id="ARBA00022490"/>
    </source>
</evidence>
<keyword evidence="2" id="KW-0963">Cytoplasm</keyword>
<dbReference type="SUPFAM" id="SSF48452">
    <property type="entry name" value="TPR-like"/>
    <property type="match status" value="1"/>
</dbReference>
<proteinExistence type="predicted"/>
<comment type="subcellular location">
    <subcellularLocation>
        <location evidence="1">Cytoplasm</location>
    </subcellularLocation>
</comment>
<organism evidence="5 6">
    <name type="scientific">Dunaliella salina</name>
    <name type="common">Green alga</name>
    <name type="synonym">Protococcus salinus</name>
    <dbReference type="NCBI Taxonomy" id="3046"/>
    <lineage>
        <taxon>Eukaryota</taxon>
        <taxon>Viridiplantae</taxon>
        <taxon>Chlorophyta</taxon>
        <taxon>core chlorophytes</taxon>
        <taxon>Chlorophyceae</taxon>
        <taxon>CS clade</taxon>
        <taxon>Chlamydomonadales</taxon>
        <taxon>Dunaliellaceae</taxon>
        <taxon>Dunaliella</taxon>
    </lineage>
</organism>
<dbReference type="Gene3D" id="1.25.40.10">
    <property type="entry name" value="Tetratricopeptide repeat domain"/>
    <property type="match status" value="1"/>
</dbReference>
<accession>A0ABQ7GG22</accession>
<keyword evidence="6" id="KW-1185">Reference proteome</keyword>
<dbReference type="Proteomes" id="UP000815325">
    <property type="component" value="Unassembled WGS sequence"/>
</dbReference>
<protein>
    <recommendedName>
        <fullName evidence="7">Kinesin light chain</fullName>
    </recommendedName>
</protein>
<evidence type="ECO:0000313" key="5">
    <source>
        <dbReference type="EMBL" id="KAF5833550.1"/>
    </source>
</evidence>
<gene>
    <name evidence="5" type="ORF">DUNSADRAFT_10082</name>
</gene>
<dbReference type="EMBL" id="MU069804">
    <property type="protein sequence ID" value="KAF5833550.1"/>
    <property type="molecule type" value="Genomic_DNA"/>
</dbReference>
<evidence type="ECO:0000256" key="4">
    <source>
        <dbReference type="ARBA" id="ARBA00022803"/>
    </source>
</evidence>
<evidence type="ECO:0000256" key="1">
    <source>
        <dbReference type="ARBA" id="ARBA00004496"/>
    </source>
</evidence>
<dbReference type="InterPro" id="IPR002151">
    <property type="entry name" value="Kinesin_light"/>
</dbReference>
<evidence type="ECO:0008006" key="7">
    <source>
        <dbReference type="Google" id="ProtNLM"/>
    </source>
</evidence>
<evidence type="ECO:0000313" key="6">
    <source>
        <dbReference type="Proteomes" id="UP000815325"/>
    </source>
</evidence>